<dbReference type="AlphaFoldDB" id="K9VUP0"/>
<dbReference type="InterPro" id="IPR040255">
    <property type="entry name" value="Non-specific_endonuclease"/>
</dbReference>
<evidence type="ECO:0000256" key="2">
    <source>
        <dbReference type="PIRSR" id="PIRSR640255-2"/>
    </source>
</evidence>
<feature type="domain" description="ENPP1-3/EXOG-like endonuclease/phosphodiesterase" evidence="3">
    <location>
        <begin position="452"/>
        <end position="732"/>
    </location>
</feature>
<dbReference type="SMART" id="SM00477">
    <property type="entry name" value="NUC"/>
    <property type="match status" value="1"/>
</dbReference>
<keyword evidence="5" id="KW-0614">Plasmid</keyword>
<gene>
    <name evidence="5" type="ORF">Osc7112_6825</name>
</gene>
<evidence type="ECO:0000256" key="1">
    <source>
        <dbReference type="PIRSR" id="PIRSR640255-1"/>
    </source>
</evidence>
<sequence length="746" mass="83757">MTTIDPYDYDDNSFSGPFLNIQDPEIKVWNNVTYADNYYQTNGIGNTINGRELSGTNWKSDWNVSLNNLAGFTPDDGEGASHRAALAWYAGTANLNESQFPSENGETIYRRLGDLEQNNIADVTKTWYTPEHTNASFTQGDTKAPWEGIGTGWFDSVLGGGSQLRPYFDGGKKTKNELGDFEDYLKKNRVSVYEDNTYTDRMRGDYAVPTLFNGNFDAVAGRKSAQTIPGWSLFNGSSEDVLQSHLVDWYTIGEEVAKNRANTPGLKDLIGSGYLDAISYDVARPNFALRMGVGGTKKIVHNYFVMPEWGDLRFNLHAPFQNRGGKLKVWLETTPKTDSQGQPIIGTGSHLLKEINLSADPENKLETYASDIDKIGFGRGGFETFHVDSSKLDQFRGQSAKLRFEVEGDTRVYLDDVFFKSSHLEFGNPSEARYSPEEPNNNPYRENLLLEKPQYTASYNRTTKTPNWVSWQVNKSWIGGQRQADDFIADPTLPNGWPQISGSNYENNNGLSLGFNKGHIIPSGDRTRYPKDNIATFLGTNLIPQNADNNLFFSAPNNPAEASAWYNIEQLVTGLAESSKQVYVVAGTYGTNWEPQKKSNALPNDSRYQGLTNSEAFRQQGINIPTWTWKKNLVLEHPSQGVPDVNRNTKIYTFLTPNRAEPSALDWANAGEQGIVHPFYEIGERLQLNRVLSPIKNVTEWRDPNTWLVSLEELENLLKGKNIKLFSNIPGDIRDSLKQNINLPRP</sequence>
<reference evidence="5 6" key="1">
    <citation type="submission" date="2012-05" db="EMBL/GenBank/DDBJ databases">
        <title>Finished plasmid 3 of genome of Oscillatoria sp. PCC 7112.</title>
        <authorList>
            <consortium name="US DOE Joint Genome Institute"/>
            <person name="Gugger M."/>
            <person name="Coursin T."/>
            <person name="Rippka R."/>
            <person name="Tandeau De Marsac N."/>
            <person name="Huntemann M."/>
            <person name="Wei C.-L."/>
            <person name="Han J."/>
            <person name="Detter J.C."/>
            <person name="Han C."/>
            <person name="Tapia R."/>
            <person name="Davenport K."/>
            <person name="Daligault H."/>
            <person name="Erkkila T."/>
            <person name="Gu W."/>
            <person name="Munk A.C.C."/>
            <person name="Teshima H."/>
            <person name="Xu Y."/>
            <person name="Chain P."/>
            <person name="Chen A."/>
            <person name="Krypides N."/>
            <person name="Mavromatis K."/>
            <person name="Markowitz V."/>
            <person name="Szeto E."/>
            <person name="Ivanova N."/>
            <person name="Mikhailova N."/>
            <person name="Ovchinnikova G."/>
            <person name="Pagani I."/>
            <person name="Pati A."/>
            <person name="Goodwin L."/>
            <person name="Peters L."/>
            <person name="Pitluck S."/>
            <person name="Woyke T."/>
            <person name="Kerfeld C."/>
        </authorList>
    </citation>
    <scope>NUCLEOTIDE SEQUENCE [LARGE SCALE GENOMIC DNA]</scope>
    <source>
        <strain evidence="5 6">PCC 7112</strain>
        <plasmid evidence="5 6">pOSC7112.03</plasmid>
    </source>
</reference>
<dbReference type="Gene3D" id="3.40.570.10">
    <property type="entry name" value="Extracellular Endonuclease, subunit A"/>
    <property type="match status" value="1"/>
</dbReference>
<dbReference type="GO" id="GO:0046872">
    <property type="term" value="F:metal ion binding"/>
    <property type="evidence" value="ECO:0007669"/>
    <property type="project" value="UniProtKB-KW"/>
</dbReference>
<keyword evidence="5" id="KW-0255">Endonuclease</keyword>
<keyword evidence="6" id="KW-1185">Reference proteome</keyword>
<dbReference type="PANTHER" id="PTHR13966">
    <property type="entry name" value="ENDONUCLEASE RELATED"/>
    <property type="match status" value="1"/>
</dbReference>
<keyword evidence="5" id="KW-0540">Nuclease</keyword>
<dbReference type="GO" id="GO:0016787">
    <property type="term" value="F:hydrolase activity"/>
    <property type="evidence" value="ECO:0007669"/>
    <property type="project" value="InterPro"/>
</dbReference>
<geneLocation type="plasmid" evidence="5 6">
    <name>pOSC7112.03</name>
</geneLocation>
<dbReference type="PANTHER" id="PTHR13966:SF5">
    <property type="entry name" value="ENDONUCLEASE G, MITOCHONDRIAL"/>
    <property type="match status" value="1"/>
</dbReference>
<accession>K9VUP0</accession>
<dbReference type="OrthoDB" id="9811262at2"/>
<dbReference type="SMART" id="SM00892">
    <property type="entry name" value="Endonuclease_NS"/>
    <property type="match status" value="1"/>
</dbReference>
<name>K9VUP0_9CYAN</name>
<dbReference type="KEGG" id="oni:Osc7112_6825"/>
<dbReference type="GO" id="GO:0004519">
    <property type="term" value="F:endonuclease activity"/>
    <property type="evidence" value="ECO:0007669"/>
    <property type="project" value="UniProtKB-KW"/>
</dbReference>
<keyword evidence="5" id="KW-0378">Hydrolase</keyword>
<dbReference type="Proteomes" id="UP000010478">
    <property type="component" value="Plasmid pOSC7112.03"/>
</dbReference>
<keyword evidence="2" id="KW-0479">Metal-binding</keyword>
<dbReference type="InterPro" id="IPR020821">
    <property type="entry name" value="ENPP1-3/EXOG-like_nuc-like"/>
</dbReference>
<dbReference type="Pfam" id="PF01223">
    <property type="entry name" value="Endonuclease_NS"/>
    <property type="match status" value="1"/>
</dbReference>
<dbReference type="InterPro" id="IPR001604">
    <property type="entry name" value="Endo_G_ENPP1-like_dom"/>
</dbReference>
<dbReference type="InterPro" id="IPR044929">
    <property type="entry name" value="DNA/RNA_non-sp_Endonuclease_sf"/>
</dbReference>
<dbReference type="GO" id="GO:0003676">
    <property type="term" value="F:nucleic acid binding"/>
    <property type="evidence" value="ECO:0007669"/>
    <property type="project" value="InterPro"/>
</dbReference>
<feature type="binding site" evidence="2">
    <location>
        <position position="550"/>
    </location>
    <ligand>
        <name>Mg(2+)</name>
        <dbReference type="ChEBI" id="CHEBI:18420"/>
        <note>catalytic</note>
    </ligand>
</feature>
<evidence type="ECO:0000259" key="3">
    <source>
        <dbReference type="SMART" id="SM00477"/>
    </source>
</evidence>
<dbReference type="HOGENOM" id="CLU_394241_0_0_3"/>
<evidence type="ECO:0000313" key="6">
    <source>
        <dbReference type="Proteomes" id="UP000010478"/>
    </source>
</evidence>
<protein>
    <submittedName>
        <fullName evidence="5">DNA/RNA non-specific endonuclease</fullName>
    </submittedName>
</protein>
<dbReference type="EMBL" id="CP003617">
    <property type="protein sequence ID" value="AFZ10910.1"/>
    <property type="molecule type" value="Genomic_DNA"/>
</dbReference>
<proteinExistence type="predicted"/>
<feature type="domain" description="DNA/RNA non-specific endonuclease/pyrophosphatase/phosphodiesterase" evidence="4">
    <location>
        <begin position="451"/>
        <end position="689"/>
    </location>
</feature>
<dbReference type="SUPFAM" id="SSF54060">
    <property type="entry name" value="His-Me finger endonucleases"/>
    <property type="match status" value="1"/>
</dbReference>
<organism evidence="5 6">
    <name type="scientific">Phormidium nigroviride PCC 7112</name>
    <dbReference type="NCBI Taxonomy" id="179408"/>
    <lineage>
        <taxon>Bacteria</taxon>
        <taxon>Bacillati</taxon>
        <taxon>Cyanobacteriota</taxon>
        <taxon>Cyanophyceae</taxon>
        <taxon>Oscillatoriophycideae</taxon>
        <taxon>Oscillatoriales</taxon>
        <taxon>Oscillatoriaceae</taxon>
        <taxon>Phormidium</taxon>
    </lineage>
</organism>
<feature type="active site" description="Proton acceptor" evidence="1">
    <location>
        <position position="519"/>
    </location>
</feature>
<dbReference type="InterPro" id="IPR044925">
    <property type="entry name" value="His-Me_finger_sf"/>
</dbReference>
<evidence type="ECO:0000259" key="4">
    <source>
        <dbReference type="SMART" id="SM00892"/>
    </source>
</evidence>
<evidence type="ECO:0000313" key="5">
    <source>
        <dbReference type="EMBL" id="AFZ10910.1"/>
    </source>
</evidence>